<evidence type="ECO:0000313" key="5">
    <source>
        <dbReference type="Proteomes" id="UP000516346"/>
    </source>
</evidence>
<comment type="subcellular location">
    <subcellularLocation>
        <location evidence="3">Cytoplasm</location>
    </subcellularLocation>
    <text evidence="3">The tmRNA-SmpB complex associates with stalled 70S ribosomes.</text>
</comment>
<keyword evidence="2 3" id="KW-0694">RNA-binding</keyword>
<dbReference type="GO" id="GO:0003723">
    <property type="term" value="F:RNA binding"/>
    <property type="evidence" value="ECO:0007669"/>
    <property type="project" value="UniProtKB-UniRule"/>
</dbReference>
<reference evidence="4 5" key="1">
    <citation type="submission" date="2020-09" db="EMBL/GenBank/DDBJ databases">
        <title>Genome sequence of the banana aphid, Pentalonia nigronervosa Coquerel (Hemiptera: Aphididae) and its symbionts.</title>
        <authorList>
            <person name="Mathers T.C."/>
            <person name="Mugford S.T."/>
            <person name="Hogenhout S.A."/>
            <person name="Tripathi L."/>
        </authorList>
    </citation>
    <scope>NUCLEOTIDE SEQUENCE [LARGE SCALE GENOMIC DNA]</scope>
    <source>
        <strain evidence="4">Ba4</strain>
    </source>
</reference>
<dbReference type="PANTHER" id="PTHR30308">
    <property type="entry name" value="TMRNA-BINDING COMPONENT OF TRANS-TRANSLATION TAGGING COMPLEX"/>
    <property type="match status" value="1"/>
</dbReference>
<dbReference type="SUPFAM" id="SSF74982">
    <property type="entry name" value="Small protein B (SmpB)"/>
    <property type="match status" value="1"/>
</dbReference>
<dbReference type="GO" id="GO:0005829">
    <property type="term" value="C:cytosol"/>
    <property type="evidence" value="ECO:0007669"/>
    <property type="project" value="TreeGrafter"/>
</dbReference>
<keyword evidence="1 3" id="KW-0963">Cytoplasm</keyword>
<dbReference type="Pfam" id="PF01668">
    <property type="entry name" value="SmpB"/>
    <property type="match status" value="1"/>
</dbReference>
<dbReference type="Gene3D" id="2.40.280.10">
    <property type="match status" value="1"/>
</dbReference>
<dbReference type="PROSITE" id="PS01317">
    <property type="entry name" value="SSRP"/>
    <property type="match status" value="1"/>
</dbReference>
<proteinExistence type="inferred from homology"/>
<dbReference type="PANTHER" id="PTHR30308:SF2">
    <property type="entry name" value="SSRA-BINDING PROTEIN"/>
    <property type="match status" value="1"/>
</dbReference>
<dbReference type="NCBIfam" id="NF003843">
    <property type="entry name" value="PRK05422.1"/>
    <property type="match status" value="1"/>
</dbReference>
<organism evidence="4 5">
    <name type="scientific">Buchnera aphidicola</name>
    <name type="common">Pentalonia nigronervosa</name>
    <dbReference type="NCBI Taxonomy" id="1309793"/>
    <lineage>
        <taxon>Bacteria</taxon>
        <taxon>Pseudomonadati</taxon>
        <taxon>Pseudomonadota</taxon>
        <taxon>Gammaproteobacteria</taxon>
        <taxon>Enterobacterales</taxon>
        <taxon>Erwiniaceae</taxon>
        <taxon>Buchnera</taxon>
    </lineage>
</organism>
<accession>A0A7H1AZP9</accession>
<evidence type="ECO:0000256" key="3">
    <source>
        <dbReference type="HAMAP-Rule" id="MF_00023"/>
    </source>
</evidence>
<dbReference type="CDD" id="cd09294">
    <property type="entry name" value="SmpB"/>
    <property type="match status" value="1"/>
</dbReference>
<dbReference type="GO" id="GO:0070930">
    <property type="term" value="P:trans-translation-dependent protein tagging"/>
    <property type="evidence" value="ECO:0007669"/>
    <property type="project" value="TreeGrafter"/>
</dbReference>
<sequence length="159" mass="18688">MLYKNKTCTNLSKIIVNKKAYYNYFIEEVFQSGIVLKGWEIKSIRSGNINISASYIINNLNEIYLCNSVIQPLCTISNYSFFNSTRKRKLLLHKREINFLSIKIKNIGYTVIPLSFFWKKSWCKLEIGLAKGKNICDKRTKIKNCNWSKEKSRILKQNK</sequence>
<dbReference type="GO" id="GO:0070929">
    <property type="term" value="P:trans-translation"/>
    <property type="evidence" value="ECO:0007669"/>
    <property type="project" value="UniProtKB-UniRule"/>
</dbReference>
<protein>
    <recommendedName>
        <fullName evidence="3">SsrA-binding protein</fullName>
    </recommendedName>
    <alternativeName>
        <fullName evidence="3">Small protein B</fullName>
    </alternativeName>
</protein>
<evidence type="ECO:0000256" key="1">
    <source>
        <dbReference type="ARBA" id="ARBA00022490"/>
    </source>
</evidence>
<dbReference type="InterPro" id="IPR000037">
    <property type="entry name" value="SsrA-bd_prot"/>
</dbReference>
<comment type="function">
    <text evidence="3">Required for rescue of stalled ribosomes mediated by trans-translation. Binds to transfer-messenger RNA (tmRNA), required for stable association of tmRNA with ribosomes. tmRNA and SmpB together mimic tRNA shape, replacing the anticodon stem-loop with SmpB. tmRNA is encoded by the ssrA gene; the 2 termini fold to resemble tRNA(Ala) and it encodes a 'tag peptide', a short internal open reading frame. During trans-translation Ala-aminoacylated tmRNA acts like a tRNA, entering the A-site of stalled ribosomes, displacing the stalled mRNA. The ribosome then switches to translate the ORF on the tmRNA; the nascent peptide is terminated with the 'tag peptide' encoded by the tmRNA and targeted for degradation. The ribosome is freed to recommence translation, which seems to be the essential function of trans-translation.</text>
</comment>
<dbReference type="InterPro" id="IPR020081">
    <property type="entry name" value="SsrA-bd_prot_CS"/>
</dbReference>
<dbReference type="InterPro" id="IPR023620">
    <property type="entry name" value="SmpB"/>
</dbReference>
<evidence type="ECO:0000256" key="2">
    <source>
        <dbReference type="ARBA" id="ARBA00022884"/>
    </source>
</evidence>
<evidence type="ECO:0000313" key="4">
    <source>
        <dbReference type="EMBL" id="QNS01954.1"/>
    </source>
</evidence>
<gene>
    <name evidence="3 4" type="primary">smpB</name>
    <name evidence="4" type="ORF">ICW73_00565</name>
</gene>
<dbReference type="HAMAP" id="MF_00023">
    <property type="entry name" value="SmpB"/>
    <property type="match status" value="1"/>
</dbReference>
<dbReference type="AlphaFoldDB" id="A0A7H1AZP9"/>
<dbReference type="NCBIfam" id="TIGR00086">
    <property type="entry name" value="smpB"/>
    <property type="match status" value="1"/>
</dbReference>
<dbReference type="Proteomes" id="UP000516346">
    <property type="component" value="Chromosome"/>
</dbReference>
<comment type="similarity">
    <text evidence="3">Belongs to the SmpB family.</text>
</comment>
<name>A0A7H1AZP9_9GAMM</name>
<dbReference type="EMBL" id="CP061275">
    <property type="protein sequence ID" value="QNS01954.1"/>
    <property type="molecule type" value="Genomic_DNA"/>
</dbReference>